<sequence length="66" mass="7653">MFEEKSSHPSVFLFQYSSFDVRFCLPVHHETVAVFKPTVLVVRLPFYCAVRLLDRISVACKMALFV</sequence>
<protein>
    <submittedName>
        <fullName evidence="1">Uncharacterized protein</fullName>
    </submittedName>
</protein>
<reference evidence="1" key="1">
    <citation type="journal article" date="2014" name="Nat. Genet.">
        <title>Genome and transcriptome of the porcine whipworm Trichuris suis.</title>
        <authorList>
            <person name="Jex A.R."/>
            <person name="Nejsum P."/>
            <person name="Schwarz E.M."/>
            <person name="Hu L."/>
            <person name="Young N.D."/>
            <person name="Hall R.S."/>
            <person name="Korhonen P.K."/>
            <person name="Liao S."/>
            <person name="Thamsborg S."/>
            <person name="Xia J."/>
            <person name="Xu P."/>
            <person name="Wang S."/>
            <person name="Scheerlinck J.P."/>
            <person name="Hofmann A."/>
            <person name="Sternberg P.W."/>
            <person name="Wang J."/>
            <person name="Gasser R.B."/>
        </authorList>
    </citation>
    <scope>NUCLEOTIDE SEQUENCE [LARGE SCALE GENOMIC DNA]</scope>
    <source>
        <strain evidence="1">DCEP-RM93F</strain>
    </source>
</reference>
<dbReference type="AlphaFoldDB" id="A0A085MU95"/>
<evidence type="ECO:0000313" key="1">
    <source>
        <dbReference type="EMBL" id="KFD60791.1"/>
    </source>
</evidence>
<proteinExistence type="predicted"/>
<organism evidence="1">
    <name type="scientific">Trichuris suis</name>
    <name type="common">pig whipworm</name>
    <dbReference type="NCBI Taxonomy" id="68888"/>
    <lineage>
        <taxon>Eukaryota</taxon>
        <taxon>Metazoa</taxon>
        <taxon>Ecdysozoa</taxon>
        <taxon>Nematoda</taxon>
        <taxon>Enoplea</taxon>
        <taxon>Dorylaimia</taxon>
        <taxon>Trichinellida</taxon>
        <taxon>Trichuridae</taxon>
        <taxon>Trichuris</taxon>
    </lineage>
</organism>
<dbReference type="EMBL" id="KL367648">
    <property type="protein sequence ID" value="KFD60791.1"/>
    <property type="molecule type" value="Genomic_DNA"/>
</dbReference>
<accession>A0A085MU95</accession>
<name>A0A085MU95_9BILA</name>
<gene>
    <name evidence="1" type="ORF">M514_27038</name>
</gene>
<dbReference type="Proteomes" id="UP000030758">
    <property type="component" value="Unassembled WGS sequence"/>
</dbReference>